<dbReference type="EMBL" id="LIXZ01000016">
    <property type="protein sequence ID" value="KPL58332.1"/>
    <property type="molecule type" value="Genomic_DNA"/>
</dbReference>
<reference evidence="2 3" key="1">
    <citation type="submission" date="2015-08" db="EMBL/GenBank/DDBJ databases">
        <title>Draft Genome Sequence of Bacillus vietnamensis UCD-SED5.</title>
        <authorList>
            <person name="Lee R.D."/>
            <person name="Jospin G."/>
            <person name="Lang J.M."/>
            <person name="Coil D.A."/>
            <person name="Eisen J.A."/>
        </authorList>
    </citation>
    <scope>NUCLEOTIDE SEQUENCE [LARGE SCALE GENOMIC DNA]</scope>
    <source>
        <strain evidence="2 3">UCD-SED5</strain>
    </source>
</reference>
<dbReference type="Gene3D" id="1.20.5.340">
    <property type="match status" value="1"/>
</dbReference>
<feature type="coiled-coil region" evidence="1">
    <location>
        <begin position="9"/>
        <end position="57"/>
    </location>
</feature>
<accession>A0A0P6WDP0</accession>
<protein>
    <submittedName>
        <fullName evidence="2">Uncharacterized protein</fullName>
    </submittedName>
</protein>
<organism evidence="2 3">
    <name type="scientific">Rossellomorea vietnamensis</name>
    <dbReference type="NCBI Taxonomy" id="218284"/>
    <lineage>
        <taxon>Bacteria</taxon>
        <taxon>Bacillati</taxon>
        <taxon>Bacillota</taxon>
        <taxon>Bacilli</taxon>
        <taxon>Bacillales</taxon>
        <taxon>Bacillaceae</taxon>
        <taxon>Rossellomorea</taxon>
    </lineage>
</organism>
<dbReference type="AlphaFoldDB" id="A0A0P6WDP0"/>
<dbReference type="PATRIC" id="fig|218284.4.peg.1627"/>
<keyword evidence="1" id="KW-0175">Coiled coil</keyword>
<dbReference type="Proteomes" id="UP000050398">
    <property type="component" value="Unassembled WGS sequence"/>
</dbReference>
<comment type="caution">
    <text evidence="2">The sequence shown here is derived from an EMBL/GenBank/DDBJ whole genome shotgun (WGS) entry which is preliminary data.</text>
</comment>
<dbReference type="OrthoDB" id="2926200at2"/>
<evidence type="ECO:0000256" key="1">
    <source>
        <dbReference type="SAM" id="Coils"/>
    </source>
</evidence>
<gene>
    <name evidence="2" type="ORF">AM506_17065</name>
</gene>
<dbReference type="RefSeq" id="WP_060673691.1">
    <property type="nucleotide sequence ID" value="NZ_LIXZ01000016.1"/>
</dbReference>
<sequence>MDKQIINMLSDIQQNIKELDSNVKDLDSNMKEFDHKLKEFGNDLKEVKETVNRIETSQTEDVISLLKVGNQRSETDFQYLNTRITDIDKRVFTLENRPER</sequence>
<proteinExistence type="predicted"/>
<name>A0A0P6WDP0_9BACI</name>
<evidence type="ECO:0000313" key="2">
    <source>
        <dbReference type="EMBL" id="KPL58332.1"/>
    </source>
</evidence>
<evidence type="ECO:0000313" key="3">
    <source>
        <dbReference type="Proteomes" id="UP000050398"/>
    </source>
</evidence>